<accession>A0A927IIV2</accession>
<name>A0A927IIV2_9BACT</name>
<protein>
    <submittedName>
        <fullName evidence="1">GNAT family N-acetyltransferase</fullName>
    </submittedName>
</protein>
<proteinExistence type="predicted"/>
<dbReference type="Proteomes" id="UP000622317">
    <property type="component" value="Unassembled WGS sequence"/>
</dbReference>
<reference evidence="1" key="1">
    <citation type="submission" date="2020-09" db="EMBL/GenBank/DDBJ databases">
        <title>Pelagicoccus enzymogenes sp. nov. with an EPS production, isolated from marine sediment.</title>
        <authorList>
            <person name="Feng X."/>
        </authorList>
    </citation>
    <scope>NUCLEOTIDE SEQUENCE</scope>
    <source>
        <strain evidence="1">NFK12</strain>
    </source>
</reference>
<dbReference type="InterPro" id="IPR016181">
    <property type="entry name" value="Acyl_CoA_acyltransferase"/>
</dbReference>
<keyword evidence="2" id="KW-1185">Reference proteome</keyword>
<evidence type="ECO:0000313" key="2">
    <source>
        <dbReference type="Proteomes" id="UP000622317"/>
    </source>
</evidence>
<comment type="caution">
    <text evidence="1">The sequence shown here is derived from an EMBL/GenBank/DDBJ whole genome shotgun (WGS) entry which is preliminary data.</text>
</comment>
<evidence type="ECO:0000313" key="1">
    <source>
        <dbReference type="EMBL" id="MBD5780885.1"/>
    </source>
</evidence>
<dbReference type="EMBL" id="JACYFG010000038">
    <property type="protein sequence ID" value="MBD5780885.1"/>
    <property type="molecule type" value="Genomic_DNA"/>
</dbReference>
<sequence>MSKPHDSLLESRRKERFARRAYLHLLLDRGVDEFVRNVKADVRSLEGEGDDIPFVYPETGYENCYVCSLRSQYLDYAAYELEERDLGSLAFPLKGVILLLGGLLRLAGSERVVFVNNWLLSTNLYPAGLESRIESIRDRLGGDEPQRAIVFRSLNETCNGALIASLKQSGFLALASRVIYLLDTPSGAQRDRSNFRRDCELLQKSGLEVARGEQFEGADWERAEELYRKLYLEKYTALNPHFTAAFFTAASSCGFLKFVGLRNGGQLVGVVGYHRCEGWITAPVLGYDTEASPQLGLYRQLTALLTLEGERLGCWIHRSSGAEAFKRTRGAVREMEYSYVYVDHLPFWRRWAWRLFGRLLGRAAAISFRRLKL</sequence>
<dbReference type="RefSeq" id="WP_191617992.1">
    <property type="nucleotide sequence ID" value="NZ_JACYFG010000038.1"/>
</dbReference>
<organism evidence="1 2">
    <name type="scientific">Pelagicoccus enzymogenes</name>
    <dbReference type="NCBI Taxonomy" id="2773457"/>
    <lineage>
        <taxon>Bacteria</taxon>
        <taxon>Pseudomonadati</taxon>
        <taxon>Verrucomicrobiota</taxon>
        <taxon>Opitutia</taxon>
        <taxon>Puniceicoccales</taxon>
        <taxon>Pelagicoccaceae</taxon>
        <taxon>Pelagicoccus</taxon>
    </lineage>
</organism>
<gene>
    <name evidence="1" type="ORF">IEN85_15405</name>
</gene>
<dbReference type="AlphaFoldDB" id="A0A927IIV2"/>
<dbReference type="SUPFAM" id="SSF55729">
    <property type="entry name" value="Acyl-CoA N-acyltransferases (Nat)"/>
    <property type="match status" value="1"/>
</dbReference>